<sequence length="135" mass="15602">MKTSSYKILKLNGKDAYISKEESTSHLKSEPIKYKKHVVKVLNYFLKDAEFLYRHEEGYTVSKTLTTLKGGFDLGITRMANPMGDIRKKLPKNISMFTFRYSSSESWKYGIEITDASIKFMRNLKASIEAEINNQ</sequence>
<dbReference type="EMBL" id="CACVAU010000034">
    <property type="protein sequence ID" value="CAA6810393.1"/>
    <property type="molecule type" value="Genomic_DNA"/>
</dbReference>
<accession>A0A6S6T5J9</accession>
<name>A0A6S6T5J9_9BACT</name>
<proteinExistence type="predicted"/>
<protein>
    <submittedName>
        <fullName evidence="1">Uncharacterized protein</fullName>
    </submittedName>
</protein>
<evidence type="ECO:0000313" key="1">
    <source>
        <dbReference type="EMBL" id="CAA6810393.1"/>
    </source>
</evidence>
<reference evidence="1" key="1">
    <citation type="submission" date="2020-01" db="EMBL/GenBank/DDBJ databases">
        <authorList>
            <person name="Meier V. D."/>
            <person name="Meier V D."/>
        </authorList>
    </citation>
    <scope>NUCLEOTIDE SEQUENCE</scope>
    <source>
        <strain evidence="1">HLG_WM_MAG_05</strain>
    </source>
</reference>
<gene>
    <name evidence="1" type="ORF">HELGO_WM37160</name>
</gene>
<organism evidence="1">
    <name type="scientific">uncultured Sulfurovum sp</name>
    <dbReference type="NCBI Taxonomy" id="269237"/>
    <lineage>
        <taxon>Bacteria</taxon>
        <taxon>Pseudomonadati</taxon>
        <taxon>Campylobacterota</taxon>
        <taxon>Epsilonproteobacteria</taxon>
        <taxon>Campylobacterales</taxon>
        <taxon>Sulfurovaceae</taxon>
        <taxon>Sulfurovum</taxon>
        <taxon>environmental samples</taxon>
    </lineage>
</organism>
<dbReference type="AlphaFoldDB" id="A0A6S6T5J9"/>